<gene>
    <name evidence="1" type="ORF">CTRU02_204795</name>
</gene>
<comment type="caution">
    <text evidence="1">The sequence shown here is derived from an EMBL/GenBank/DDBJ whole genome shotgun (WGS) entry which is preliminary data.</text>
</comment>
<evidence type="ECO:0000313" key="1">
    <source>
        <dbReference type="EMBL" id="KAL0942032.1"/>
    </source>
</evidence>
<name>A0ACC3ZD32_COLTU</name>
<dbReference type="Proteomes" id="UP000805649">
    <property type="component" value="Unassembled WGS sequence"/>
</dbReference>
<evidence type="ECO:0000313" key="2">
    <source>
        <dbReference type="Proteomes" id="UP000805649"/>
    </source>
</evidence>
<accession>A0ACC3ZD32</accession>
<sequence>MTRILVQVLLSIYLCGFATAANIVYVTDLSIYTLLAPCAQSALSYNIFRQTASACGEAPTDLQSCVCTKNNNAVAIATSIAKSVSYSCGSSASDDQTSAAAVFSQYCHPESTIALATPTTNLVTQYPTDIPAFSNLVSCAQSGVSYAVYSMRSLCPEPASLLAPCMCVKNDNSARVSRSIASLVRYSCSNAADVTSAGEFYNAFCAMNQGTTAFPQPSPPPGDMTYYITALSQYNSLAPCAQSGMSNAVSSFARSFCPDGPQAMASCMCLKDGVTNMVVNTLTSDVKYYCSSTATEDVSSALAVLDFYCKAAKREVVATVAESIAQTYPTARAGTGSGTSAPRPTGTGAGSGSGGNSGGNEEKQSSSNIAPIVGGVVGVLGALAFAGLVALVVLRRKKKARAQANSQGPFLTNMGPPGMSGPPELGGTMLSSLPHKSPSMSVAKVGSPRSDTVSPASAYGNSAYAPPPMGSELPGQGMPPPVPEIPANTNGNLQPGGHFMPSELQGQYAQTEQAGQHYGQSLPLPPELQGGQMAPAEAYGQPIHQMLSGPQPVYQAQGNQRAELQGMGWHSGPTPGYSELDSSHNRR</sequence>
<reference evidence="1 2" key="1">
    <citation type="journal article" date="2020" name="Phytopathology">
        <title>Genome Sequence Resources of Colletotrichum truncatum, C. plurivorum, C. musicola, and C. sojae: Four Species Pathogenic to Soybean (Glycine max).</title>
        <authorList>
            <person name="Rogerio F."/>
            <person name="Boufleur T.R."/>
            <person name="Ciampi-Guillardi M."/>
            <person name="Sukno S.A."/>
            <person name="Thon M.R."/>
            <person name="Massola Junior N.S."/>
            <person name="Baroncelli R."/>
        </authorList>
    </citation>
    <scope>NUCLEOTIDE SEQUENCE [LARGE SCALE GENOMIC DNA]</scope>
    <source>
        <strain evidence="1 2">CMES1059</strain>
    </source>
</reference>
<keyword evidence="2" id="KW-1185">Reference proteome</keyword>
<protein>
    <submittedName>
        <fullName evidence="1">Uncharacterized protein</fullName>
    </submittedName>
</protein>
<proteinExistence type="predicted"/>
<dbReference type="EMBL" id="VUJX02000002">
    <property type="protein sequence ID" value="KAL0942032.1"/>
    <property type="molecule type" value="Genomic_DNA"/>
</dbReference>
<organism evidence="1 2">
    <name type="scientific">Colletotrichum truncatum</name>
    <name type="common">Anthracnose fungus</name>
    <name type="synonym">Colletotrichum capsici</name>
    <dbReference type="NCBI Taxonomy" id="5467"/>
    <lineage>
        <taxon>Eukaryota</taxon>
        <taxon>Fungi</taxon>
        <taxon>Dikarya</taxon>
        <taxon>Ascomycota</taxon>
        <taxon>Pezizomycotina</taxon>
        <taxon>Sordariomycetes</taxon>
        <taxon>Hypocreomycetidae</taxon>
        <taxon>Glomerellales</taxon>
        <taxon>Glomerellaceae</taxon>
        <taxon>Colletotrichum</taxon>
        <taxon>Colletotrichum truncatum species complex</taxon>
    </lineage>
</organism>